<evidence type="ECO:0000313" key="5">
    <source>
        <dbReference type="Proteomes" id="UP000663852"/>
    </source>
</evidence>
<name>A0A813MRT5_ADIRI</name>
<organism evidence="2 5">
    <name type="scientific">Adineta ricciae</name>
    <name type="common">Rotifer</name>
    <dbReference type="NCBI Taxonomy" id="249248"/>
    <lineage>
        <taxon>Eukaryota</taxon>
        <taxon>Metazoa</taxon>
        <taxon>Spiralia</taxon>
        <taxon>Gnathifera</taxon>
        <taxon>Rotifera</taxon>
        <taxon>Eurotatoria</taxon>
        <taxon>Bdelloidea</taxon>
        <taxon>Adinetida</taxon>
        <taxon>Adinetidae</taxon>
        <taxon>Adineta</taxon>
    </lineage>
</organism>
<reference evidence="2" key="1">
    <citation type="submission" date="2021-02" db="EMBL/GenBank/DDBJ databases">
        <authorList>
            <person name="Nowell W R."/>
        </authorList>
    </citation>
    <scope>NUCLEOTIDE SEQUENCE</scope>
</reference>
<feature type="chain" id="PRO_5036222383" evidence="1">
    <location>
        <begin position="20"/>
        <end position="197"/>
    </location>
</feature>
<dbReference type="AlphaFoldDB" id="A0A813MRT5"/>
<evidence type="ECO:0000313" key="2">
    <source>
        <dbReference type="EMBL" id="CAF0723363.1"/>
    </source>
</evidence>
<keyword evidence="4" id="KW-1185">Reference proteome</keyword>
<keyword evidence="1" id="KW-0732">Signal</keyword>
<evidence type="ECO:0000313" key="3">
    <source>
        <dbReference type="EMBL" id="CAF1291678.1"/>
    </source>
</evidence>
<accession>A0A813MRT5</accession>
<gene>
    <name evidence="2" type="ORF">EDS130_LOCUS486</name>
    <name evidence="3" type="ORF">XAT740_LOCUS28374</name>
</gene>
<protein>
    <submittedName>
        <fullName evidence="2">Uncharacterized protein</fullName>
    </submittedName>
</protein>
<evidence type="ECO:0000256" key="1">
    <source>
        <dbReference type="SAM" id="SignalP"/>
    </source>
</evidence>
<comment type="caution">
    <text evidence="2">The sequence shown here is derived from an EMBL/GenBank/DDBJ whole genome shotgun (WGS) entry which is preliminary data.</text>
</comment>
<feature type="signal peptide" evidence="1">
    <location>
        <begin position="1"/>
        <end position="19"/>
    </location>
</feature>
<dbReference type="OrthoDB" id="9976312at2759"/>
<dbReference type="EMBL" id="CAJNOR010002419">
    <property type="protein sequence ID" value="CAF1291678.1"/>
    <property type="molecule type" value="Genomic_DNA"/>
</dbReference>
<dbReference type="Proteomes" id="UP000663828">
    <property type="component" value="Unassembled WGS sequence"/>
</dbReference>
<dbReference type="EMBL" id="CAJNOJ010000001">
    <property type="protein sequence ID" value="CAF0723363.1"/>
    <property type="molecule type" value="Genomic_DNA"/>
</dbReference>
<evidence type="ECO:0000313" key="4">
    <source>
        <dbReference type="Proteomes" id="UP000663828"/>
    </source>
</evidence>
<sequence length="197" mass="22336">MRTFSSIVIFFTSLIVIASLTIDTDLVEINKLEQDFLKYTPEIARRFLRTTCDVINQCCPHKQSNLFATVLSGNTNDVLEKCFDGKMTSNVVASFSSCSPFIQLSTMITDSKLFKFLNIIEKTADVDKENVQAMIDLCTEEELSTIACSRNSSDEQGTCQRKIMEKWAAQGEKIYAEKVQNIKESYKKNIDAFKKAF</sequence>
<proteinExistence type="predicted"/>
<dbReference type="Proteomes" id="UP000663852">
    <property type="component" value="Unassembled WGS sequence"/>
</dbReference>